<keyword evidence="5" id="KW-1185">Reference proteome</keyword>
<dbReference type="EC" id="3.4.17.19" evidence="1"/>
<reference evidence="4 5" key="1">
    <citation type="journal article" date="2016" name="Int. J. Syst. Evol. Microbiol.">
        <title>Descriptions of Anaerotaenia torta gen. nov., sp. nov. and Anaerocolumna cellulosilytica gen. nov., sp. nov. isolated from a methanogenic reactor of cattle waste.</title>
        <authorList>
            <person name="Uek A."/>
            <person name="Ohtaki Y."/>
            <person name="Kaku N."/>
            <person name="Ueki K."/>
        </authorList>
    </citation>
    <scope>NUCLEOTIDE SEQUENCE [LARGE SCALE GENOMIC DNA]</scope>
    <source>
        <strain evidence="4 5">SN021</strain>
    </source>
</reference>
<dbReference type="PANTHER" id="PTHR34217:SF1">
    <property type="entry name" value="CARBOXYPEPTIDASE 1"/>
    <property type="match status" value="1"/>
</dbReference>
<feature type="binding site" evidence="2">
    <location>
        <position position="296"/>
    </location>
    <ligand>
        <name>Zn(2+)</name>
        <dbReference type="ChEBI" id="CHEBI:29105"/>
        <note>catalytic</note>
    </ligand>
</feature>
<dbReference type="KEGG" id="acel:acsn021_31900"/>
<keyword evidence="1 4" id="KW-0121">Carboxypeptidase</keyword>
<gene>
    <name evidence="4" type="ORF">acsn021_31900</name>
</gene>
<accession>A0A6S6R9S0</accession>
<name>A0A6S6R9S0_9FIRM</name>
<evidence type="ECO:0000256" key="1">
    <source>
        <dbReference type="PIRNR" id="PIRNR006615"/>
    </source>
</evidence>
<dbReference type="CDD" id="cd06460">
    <property type="entry name" value="M32_Taq"/>
    <property type="match status" value="1"/>
</dbReference>
<comment type="function">
    <text evidence="1">Broad specificity carboxypetidase that releases amino acids sequentially from the C-terminus, including neutral, aromatic, polar and basic residues.</text>
</comment>
<keyword evidence="1" id="KW-0482">Metalloprotease</keyword>
<dbReference type="PIRSF" id="PIRSF006615">
    <property type="entry name" value="Zn_crbxpep_Taq"/>
    <property type="match status" value="1"/>
</dbReference>
<sequence length="501" mass="57856">MSQTFEKLKQYIDKSMAYQTALTLLHWDLETLAPEESMNNTAKVIGLLSGEEFKSIINDDVRQLLEELGQPKEQEMLSFNQKAIVKALTKSYEQMEHIPPEEYQAYGELTAKASAIWAKAKEANSFEDFRPTLSDIIAYQKKFAGYRSKEGDKLYNLLLNDYEEGFSMEKLDAFFNKIKAAIIPLLKEVAAKQDSIDKSYNNLHYDKEKQLNFAKFVSEYVGYDFKKGVLAESAHPFTTHLHNHDVRITTHIYENNLESSIFSVIHESGHGIYEMYVDDAITMTPVGQGSSMGIHESQSRFYENIIGRSQAFWTPLYPKLQETFPEQLSNVTLLQFVKGINKAVPSLIRTEADELSYSLHIIIRYEIEKMLFEDEIKVEDLPTVWNQKYEEYLGIEPETDSDGVLQDIHWSGGMFGYFPSYALGSAIAAQLYYYMRSVMPLETYLKEGNLVPIREFLNNAIHKYGATKNTNELLMELMNEELNADYYIKYLTEKYTKLYNL</sequence>
<evidence type="ECO:0000313" key="4">
    <source>
        <dbReference type="EMBL" id="BCJ95621.1"/>
    </source>
</evidence>
<dbReference type="PANTHER" id="PTHR34217">
    <property type="entry name" value="METAL-DEPENDENT CARBOXYPEPTIDASE"/>
    <property type="match status" value="1"/>
</dbReference>
<comment type="similarity">
    <text evidence="1">Belongs to the peptidase M32 family.</text>
</comment>
<evidence type="ECO:0000256" key="2">
    <source>
        <dbReference type="PIRSR" id="PIRSR006615-1"/>
    </source>
</evidence>
<dbReference type="Gene3D" id="1.10.1370.30">
    <property type="match status" value="1"/>
</dbReference>
<comment type="cofactor">
    <cofactor evidence="2">
        <name>Zn(2+)</name>
        <dbReference type="ChEBI" id="CHEBI:29105"/>
    </cofactor>
    <text evidence="2">Binds 1 zinc ion per subunit.</text>
</comment>
<dbReference type="PROSITE" id="PS52034">
    <property type="entry name" value="PEPTIDASE_M32"/>
    <property type="match status" value="1"/>
</dbReference>
<proteinExistence type="inferred from homology"/>
<protein>
    <recommendedName>
        <fullName evidence="1">Metal-dependent carboxypeptidase</fullName>
        <ecNumber evidence="1">3.4.17.19</ecNumber>
    </recommendedName>
</protein>
<dbReference type="Proteomes" id="UP000515561">
    <property type="component" value="Chromosome"/>
</dbReference>
<feature type="binding site" evidence="2">
    <location>
        <position position="266"/>
    </location>
    <ligand>
        <name>Zn(2+)</name>
        <dbReference type="ChEBI" id="CHEBI:29105"/>
        <note>catalytic</note>
    </ligand>
</feature>
<evidence type="ECO:0000256" key="3">
    <source>
        <dbReference type="PIRSR" id="PIRSR006615-2"/>
    </source>
</evidence>
<dbReference type="GO" id="GO:0006508">
    <property type="term" value="P:proteolysis"/>
    <property type="evidence" value="ECO:0007669"/>
    <property type="project" value="UniProtKB-UniRule"/>
</dbReference>
<dbReference type="EMBL" id="AP023367">
    <property type="protein sequence ID" value="BCJ95621.1"/>
    <property type="molecule type" value="Genomic_DNA"/>
</dbReference>
<keyword evidence="1" id="KW-0378">Hydrolase</keyword>
<organism evidence="4 5">
    <name type="scientific">Anaerocolumna cellulosilytica</name>
    <dbReference type="NCBI Taxonomy" id="433286"/>
    <lineage>
        <taxon>Bacteria</taxon>
        <taxon>Bacillati</taxon>
        <taxon>Bacillota</taxon>
        <taxon>Clostridia</taxon>
        <taxon>Lachnospirales</taxon>
        <taxon>Lachnospiraceae</taxon>
        <taxon>Anaerocolumna</taxon>
    </lineage>
</organism>
<dbReference type="GO" id="GO:0004181">
    <property type="term" value="F:metallocarboxypeptidase activity"/>
    <property type="evidence" value="ECO:0007669"/>
    <property type="project" value="UniProtKB-UniRule"/>
</dbReference>
<dbReference type="GO" id="GO:0046872">
    <property type="term" value="F:metal ion binding"/>
    <property type="evidence" value="ECO:0007669"/>
    <property type="project" value="UniProtKB-KW"/>
</dbReference>
<evidence type="ECO:0000313" key="5">
    <source>
        <dbReference type="Proteomes" id="UP000515561"/>
    </source>
</evidence>
<dbReference type="PRINTS" id="PR00998">
    <property type="entry name" value="CRBOXYPTASET"/>
</dbReference>
<keyword evidence="1" id="KW-0645">Protease</keyword>
<comment type="catalytic activity">
    <reaction evidence="1">
        <text>Release of a C-terminal amino acid with broad specificity, except for -Pro.</text>
        <dbReference type="EC" id="3.4.17.19"/>
    </reaction>
</comment>
<keyword evidence="1 2" id="KW-0479">Metal-binding</keyword>
<feature type="binding site" evidence="2">
    <location>
        <position position="270"/>
    </location>
    <ligand>
        <name>Zn(2+)</name>
        <dbReference type="ChEBI" id="CHEBI:29105"/>
        <note>catalytic</note>
    </ligand>
</feature>
<dbReference type="InterPro" id="IPR001333">
    <property type="entry name" value="Peptidase_M32_Taq"/>
</dbReference>
<feature type="active site" description="Proton donor/acceptor" evidence="3">
    <location>
        <position position="267"/>
    </location>
</feature>
<dbReference type="SUPFAM" id="SSF55486">
    <property type="entry name" value="Metalloproteases ('zincins'), catalytic domain"/>
    <property type="match status" value="1"/>
</dbReference>
<dbReference type="Pfam" id="PF02074">
    <property type="entry name" value="Peptidase_M32"/>
    <property type="match status" value="1"/>
</dbReference>
<dbReference type="AlphaFoldDB" id="A0A6S6R9S0"/>
<keyword evidence="2" id="KW-0862">Zinc</keyword>
<dbReference type="RefSeq" id="WP_184093409.1">
    <property type="nucleotide sequence ID" value="NZ_AP023367.1"/>
</dbReference>